<dbReference type="Gene3D" id="3.55.50.30">
    <property type="match status" value="1"/>
</dbReference>
<sequence>MSCPMHITHIDPDTTAAEWLLRQEHGLSPDEQLHFQQWLASHPAHQQAWQGMQDINGLIDAMPAACGQHFSKQRKQLAAQEKRARFKQQIQAYFSPRRLAGCALAVLACSYLWLSTPSYQQQIHTARGQMLEQQLPDGSRIELDSDSQLEIALYRDKREVRLIKGQAMFYVSKGRPFHVLTDQAKVSVIGTQFTVRNIQQQTQVAVQSGRVAVYAKPSSSQSAGVILQAGETVSLANHHLAPVQFIAPEAVGSWRQGRLTFNNTKLIDAIAEFERYADTGLSVATPKLGQLRISGSFEINKLKQFTRALPQVLPVQINNGAISKQ</sequence>
<protein>
    <recommendedName>
        <fullName evidence="5">Fec operon regulator FecR</fullName>
    </recommendedName>
</protein>
<evidence type="ECO:0000313" key="3">
    <source>
        <dbReference type="EMBL" id="QBC42631.1"/>
    </source>
</evidence>
<gene>
    <name evidence="3" type="ORF">C1H71_03050</name>
</gene>
<evidence type="ECO:0000313" key="4">
    <source>
        <dbReference type="Proteomes" id="UP000515917"/>
    </source>
</evidence>
<evidence type="ECO:0000259" key="1">
    <source>
        <dbReference type="Pfam" id="PF04773"/>
    </source>
</evidence>
<dbReference type="Gene3D" id="2.60.120.1440">
    <property type="match status" value="1"/>
</dbReference>
<dbReference type="PANTHER" id="PTHR30273:SF2">
    <property type="entry name" value="PROTEIN FECR"/>
    <property type="match status" value="1"/>
</dbReference>
<dbReference type="Pfam" id="PF16220">
    <property type="entry name" value="DUF4880"/>
    <property type="match status" value="1"/>
</dbReference>
<evidence type="ECO:0008006" key="5">
    <source>
        <dbReference type="Google" id="ProtNLM"/>
    </source>
</evidence>
<feature type="domain" description="FecR N-terminal" evidence="2">
    <location>
        <begin position="16"/>
        <end position="54"/>
    </location>
</feature>
<dbReference type="GO" id="GO:0016989">
    <property type="term" value="F:sigma factor antagonist activity"/>
    <property type="evidence" value="ECO:0007669"/>
    <property type="project" value="TreeGrafter"/>
</dbReference>
<dbReference type="Proteomes" id="UP000515917">
    <property type="component" value="Chromosome"/>
</dbReference>
<dbReference type="InterPro" id="IPR012373">
    <property type="entry name" value="Ferrdict_sens_TM"/>
</dbReference>
<dbReference type="Pfam" id="PF04773">
    <property type="entry name" value="FecR"/>
    <property type="match status" value="1"/>
</dbReference>
<evidence type="ECO:0000259" key="2">
    <source>
        <dbReference type="Pfam" id="PF16220"/>
    </source>
</evidence>
<dbReference type="EMBL" id="CP025781">
    <property type="protein sequence ID" value="QBC42631.1"/>
    <property type="molecule type" value="Genomic_DNA"/>
</dbReference>
<dbReference type="InterPro" id="IPR032623">
    <property type="entry name" value="FecR_N"/>
</dbReference>
<reference evidence="3 4" key="1">
    <citation type="submission" date="2018-01" db="EMBL/GenBank/DDBJ databases">
        <title>Genome sequence of Iodobacter sp. strain PCH194 isolated from Indian Trans-Himalaya.</title>
        <authorList>
            <person name="Kumar V."/>
            <person name="Thakur V."/>
            <person name="Kumar S."/>
            <person name="Singh D."/>
        </authorList>
    </citation>
    <scope>NUCLEOTIDE SEQUENCE [LARGE SCALE GENOMIC DNA]</scope>
    <source>
        <strain evidence="3 4">PCH194</strain>
    </source>
</reference>
<proteinExistence type="predicted"/>
<feature type="domain" description="FecR protein" evidence="1">
    <location>
        <begin position="122"/>
        <end position="211"/>
    </location>
</feature>
<dbReference type="KEGG" id="ifl:C1H71_03050"/>
<dbReference type="AlphaFoldDB" id="A0A7G3G5R6"/>
<dbReference type="PIRSF" id="PIRSF018266">
    <property type="entry name" value="FecR"/>
    <property type="match status" value="1"/>
</dbReference>
<dbReference type="PANTHER" id="PTHR30273">
    <property type="entry name" value="PERIPLASMIC SIGNAL SENSOR AND SIGMA FACTOR ACTIVATOR FECR-RELATED"/>
    <property type="match status" value="1"/>
</dbReference>
<dbReference type="InterPro" id="IPR006860">
    <property type="entry name" value="FecR"/>
</dbReference>
<name>A0A7G3G5R6_9NEIS</name>
<organism evidence="3 4">
    <name type="scientific">Iodobacter fluviatilis</name>
    <dbReference type="NCBI Taxonomy" id="537"/>
    <lineage>
        <taxon>Bacteria</taxon>
        <taxon>Pseudomonadati</taxon>
        <taxon>Pseudomonadota</taxon>
        <taxon>Betaproteobacteria</taxon>
        <taxon>Neisseriales</taxon>
        <taxon>Chitinibacteraceae</taxon>
        <taxon>Iodobacter</taxon>
    </lineage>
</organism>
<keyword evidence="4" id="KW-1185">Reference proteome</keyword>
<accession>A0A7G3G5R6</accession>